<dbReference type="EMBL" id="JANQBD010000042">
    <property type="protein sequence ID" value="MCR8636439.1"/>
    <property type="molecule type" value="Genomic_DNA"/>
</dbReference>
<evidence type="ECO:0000313" key="4">
    <source>
        <dbReference type="Proteomes" id="UP001300012"/>
    </source>
</evidence>
<feature type="domain" description="SLH" evidence="2">
    <location>
        <begin position="566"/>
        <end position="627"/>
    </location>
</feature>
<evidence type="ECO:0000256" key="1">
    <source>
        <dbReference type="SAM" id="Phobius"/>
    </source>
</evidence>
<dbReference type="Pfam" id="PF00395">
    <property type="entry name" value="SLH"/>
    <property type="match status" value="3"/>
</dbReference>
<comment type="caution">
    <text evidence="3">The sequence shown here is derived from an EMBL/GenBank/DDBJ whole genome shotgun (WGS) entry which is preliminary data.</text>
</comment>
<organism evidence="3 4">
    <name type="scientific">Paenibacillus radicis</name>
    <name type="common">ex Xue et al. 2023</name>
    <dbReference type="NCBI Taxonomy" id="2972489"/>
    <lineage>
        <taxon>Bacteria</taxon>
        <taxon>Bacillati</taxon>
        <taxon>Bacillota</taxon>
        <taxon>Bacilli</taxon>
        <taxon>Bacillales</taxon>
        <taxon>Paenibacillaceae</taxon>
        <taxon>Paenibacillus</taxon>
    </lineage>
</organism>
<keyword evidence="4" id="KW-1185">Reference proteome</keyword>
<protein>
    <submittedName>
        <fullName evidence="3">S-layer homology domain-containing protein</fullName>
    </submittedName>
</protein>
<accession>A0ABT1YTC5</accession>
<proteinExistence type="predicted"/>
<feature type="domain" description="SLH" evidence="2">
    <location>
        <begin position="628"/>
        <end position="691"/>
    </location>
</feature>
<dbReference type="PROSITE" id="PS51272">
    <property type="entry name" value="SLH"/>
    <property type="match status" value="3"/>
</dbReference>
<dbReference type="RefSeq" id="WP_258217936.1">
    <property type="nucleotide sequence ID" value="NZ_JANQBD010000042.1"/>
</dbReference>
<gene>
    <name evidence="3" type="ORF">NV381_35210</name>
</gene>
<evidence type="ECO:0000259" key="2">
    <source>
        <dbReference type="PROSITE" id="PS51272"/>
    </source>
</evidence>
<evidence type="ECO:0000313" key="3">
    <source>
        <dbReference type="EMBL" id="MCR8636439.1"/>
    </source>
</evidence>
<keyword evidence="1" id="KW-0472">Membrane</keyword>
<dbReference type="PANTHER" id="PTHR43308">
    <property type="entry name" value="OUTER MEMBRANE PROTEIN ALPHA-RELATED"/>
    <property type="match status" value="1"/>
</dbReference>
<dbReference type="PANTHER" id="PTHR43308:SF5">
    <property type="entry name" value="S-LAYER PROTEIN _ PEPTIDOGLYCAN ENDO-BETA-N-ACETYLGLUCOSAMINIDASE"/>
    <property type="match status" value="1"/>
</dbReference>
<dbReference type="Proteomes" id="UP001300012">
    <property type="component" value="Unassembled WGS sequence"/>
</dbReference>
<sequence>MKYRSKIRRKFIFSLIAVMVVQLLIPVLTFAMPGRFLFGEEWRGKLHGYVYVQDPQKATVTFTKGSEVTTVTYNTYGVKVPSSPSLYDDDNRGYYNVVFNLVDYEENKIPDTVSVTDGQDAIFFTKTEEGDHTRFSGNNNPPRLSLYRIQGNQYLTTIAASSYIQANKALVAFTPVNSDANAVELSFPNLENALPYATNIDYTKLSLTDFVITDTTTGTDIALSSLNKPAIYVMDSSKNTINVEAAAPFIQGHTYILKMSPLAEGNEIRVPANGTYSGRLTIGSVFTYRVGNYSEIMYDPSNIIFFDNLVFKPASPAVSSPNTSSGGRGGGGGIVPAPDCVPVQEKGLKVSAQTVLNILDGVSEVQAVLDSEALKKALQSLPNKTKNEQRILVCVDNLSSRAKVVMSAADLAENTSSEAVISLIFKEYSYDMPLRALNIAALSFGLGTDLKQMEIHIGINQLEGASYERIRSDAKRNNITLLGPIVEFKVEAGAGGRKLEVNDFGGNYITSTAAIPQAVDGKVATALLYNPDKRELTFVPSVFSTVEDKSVVKIKRPGNGTYAIGYTQTLYNDISGHWAKADIEQLSKKMVIQGIKEKQFVPEGALTRSQLAALLVKSLGLESGTKSVKSIWKDVPDWEWYAPYFTAAANAGLIQGYEDGMMKPDDPVTREQMAVLIMRALKFTGTQTTKSEVSEEVLNIFVDKAFIQEWSKEAAAQAVNTGLMNGSDASRFVPNGNVTRAQAAVMIRRMLQLADFMNR</sequence>
<feature type="domain" description="SLH" evidence="2">
    <location>
        <begin position="698"/>
        <end position="759"/>
    </location>
</feature>
<dbReference type="InterPro" id="IPR051465">
    <property type="entry name" value="Cell_Envelope_Struct_Comp"/>
</dbReference>
<keyword evidence="1" id="KW-0812">Transmembrane</keyword>
<reference evidence="3 4" key="1">
    <citation type="submission" date="2022-08" db="EMBL/GenBank/DDBJ databases">
        <title>Paenibacillus endoradicis sp. nov., Paenibacillus radicibacter sp. nov and Paenibacillus pararadicis sp. nov., three cold-adapted plant growth-promoting bacteria isolated from root of Larix gmelinii in Great Khingan.</title>
        <authorList>
            <person name="Xue H."/>
        </authorList>
    </citation>
    <scope>NUCLEOTIDE SEQUENCE [LARGE SCALE GENOMIC DNA]</scope>
    <source>
        <strain evidence="3 4">N5-1-1-5</strain>
    </source>
</reference>
<keyword evidence="1" id="KW-1133">Transmembrane helix</keyword>
<name>A0ABT1YTC5_9BACL</name>
<dbReference type="InterPro" id="IPR001119">
    <property type="entry name" value="SLH_dom"/>
</dbReference>
<feature type="transmembrane region" description="Helical" evidence="1">
    <location>
        <begin position="12"/>
        <end position="32"/>
    </location>
</feature>